<evidence type="ECO:0000313" key="2">
    <source>
        <dbReference type="EMBL" id="GAX59148.1"/>
    </source>
</evidence>
<keyword evidence="3" id="KW-1185">Reference proteome</keyword>
<dbReference type="RefSeq" id="WP_096892287.1">
    <property type="nucleotide sequence ID" value="NZ_BAOS01000001.1"/>
</dbReference>
<dbReference type="EMBL" id="BAOS01000001">
    <property type="protein sequence ID" value="GAX59148.1"/>
    <property type="molecule type" value="Genomic_DNA"/>
</dbReference>
<dbReference type="AlphaFoldDB" id="A0A286TTF1"/>
<protein>
    <submittedName>
        <fullName evidence="2">Acyl carrier protein</fullName>
    </submittedName>
</protein>
<dbReference type="InterPro" id="IPR036736">
    <property type="entry name" value="ACP-like_sf"/>
</dbReference>
<dbReference type="PROSITE" id="PS50075">
    <property type="entry name" value="CARRIER"/>
    <property type="match status" value="1"/>
</dbReference>
<comment type="caution">
    <text evidence="2">The sequence shown here is derived from an EMBL/GenBank/DDBJ whole genome shotgun (WGS) entry which is preliminary data.</text>
</comment>
<proteinExistence type="predicted"/>
<dbReference type="Pfam" id="PF00550">
    <property type="entry name" value="PP-binding"/>
    <property type="match status" value="1"/>
</dbReference>
<gene>
    <name evidence="2" type="ORF">SCALIN_C01_0079</name>
</gene>
<name>A0A286TTF1_9BACT</name>
<sequence length="81" mass="9184">MTREDIFNIIKENIIKVLIDIDSDSISIDQSLKDLGANSIDRVEIAQDSMEDLNLVLPRVDLGQAQNINDLVNIFYKHINS</sequence>
<feature type="domain" description="Carrier" evidence="1">
    <location>
        <begin position="1"/>
        <end position="79"/>
    </location>
</feature>
<accession>A0A286TTF1</accession>
<reference evidence="3" key="1">
    <citation type="journal article" date="2017" name="Environ. Microbiol. Rep.">
        <title>Genetic Diversity of Marine Anaerobic Ammonium-Oxidizing Bacteria as Revealed by Genomic and Proteomic Analyses of 'Candidatus Scalindua japonica'.</title>
        <authorList>
            <person name="Oshiki M."/>
            <person name="Mizuto K."/>
            <person name="Kimura Z."/>
            <person name="Kindaichi T."/>
            <person name="Satoh H."/>
            <person name="Okabe S."/>
        </authorList>
    </citation>
    <scope>NUCLEOTIDE SEQUENCE [LARGE SCALE GENOMIC DNA]</scope>
    <source>
        <strain evidence="3">husup-a2</strain>
    </source>
</reference>
<dbReference type="Proteomes" id="UP000218542">
    <property type="component" value="Unassembled WGS sequence"/>
</dbReference>
<dbReference type="OrthoDB" id="487863at2"/>
<dbReference type="InterPro" id="IPR009081">
    <property type="entry name" value="PP-bd_ACP"/>
</dbReference>
<organism evidence="2 3">
    <name type="scientific">Candidatus Scalindua japonica</name>
    <dbReference type="NCBI Taxonomy" id="1284222"/>
    <lineage>
        <taxon>Bacteria</taxon>
        <taxon>Pseudomonadati</taxon>
        <taxon>Planctomycetota</taxon>
        <taxon>Candidatus Brocadiia</taxon>
        <taxon>Candidatus Brocadiales</taxon>
        <taxon>Candidatus Scalinduaceae</taxon>
        <taxon>Candidatus Scalindua</taxon>
    </lineage>
</organism>
<dbReference type="Gene3D" id="1.10.1200.10">
    <property type="entry name" value="ACP-like"/>
    <property type="match status" value="1"/>
</dbReference>
<evidence type="ECO:0000313" key="3">
    <source>
        <dbReference type="Proteomes" id="UP000218542"/>
    </source>
</evidence>
<dbReference type="SUPFAM" id="SSF47336">
    <property type="entry name" value="ACP-like"/>
    <property type="match status" value="1"/>
</dbReference>
<evidence type="ECO:0000259" key="1">
    <source>
        <dbReference type="PROSITE" id="PS50075"/>
    </source>
</evidence>